<dbReference type="Gene3D" id="3.30.1330.60">
    <property type="entry name" value="OmpA-like domain"/>
    <property type="match status" value="1"/>
</dbReference>
<keyword evidence="5 11" id="KW-0732">Signal</keyword>
<dbReference type="Gene3D" id="2.40.160.20">
    <property type="match status" value="1"/>
</dbReference>
<dbReference type="InterPro" id="IPR006664">
    <property type="entry name" value="OMP_bac"/>
</dbReference>
<dbReference type="InterPro" id="IPR027385">
    <property type="entry name" value="Beta-barrel_OMP"/>
</dbReference>
<accession>A0AAW8ENA6</accession>
<dbReference type="SUPFAM" id="SSF103088">
    <property type="entry name" value="OmpA-like"/>
    <property type="match status" value="1"/>
</dbReference>
<evidence type="ECO:0000313" key="14">
    <source>
        <dbReference type="Proteomes" id="UP001224845"/>
    </source>
</evidence>
<dbReference type="PANTHER" id="PTHR30329">
    <property type="entry name" value="STATOR ELEMENT OF FLAGELLAR MOTOR COMPLEX"/>
    <property type="match status" value="1"/>
</dbReference>
<keyword evidence="3" id="KW-1134">Transmembrane beta strand</keyword>
<proteinExistence type="predicted"/>
<dbReference type="GO" id="GO:0009279">
    <property type="term" value="C:cell outer membrane"/>
    <property type="evidence" value="ECO:0007669"/>
    <property type="project" value="UniProtKB-SubCell"/>
</dbReference>
<dbReference type="CDD" id="cd07185">
    <property type="entry name" value="OmpA_C-like"/>
    <property type="match status" value="1"/>
</dbReference>
<protein>
    <submittedName>
        <fullName evidence="13">OOP family OmpA-OmpF porin</fullName>
    </submittedName>
</protein>
<dbReference type="PROSITE" id="PS51123">
    <property type="entry name" value="OMPA_2"/>
    <property type="match status" value="1"/>
</dbReference>
<evidence type="ECO:0000256" key="7">
    <source>
        <dbReference type="ARBA" id="ARBA00023114"/>
    </source>
</evidence>
<evidence type="ECO:0000256" key="5">
    <source>
        <dbReference type="ARBA" id="ARBA00022729"/>
    </source>
</evidence>
<evidence type="ECO:0000256" key="1">
    <source>
        <dbReference type="ARBA" id="ARBA00004571"/>
    </source>
</evidence>
<keyword evidence="4" id="KW-0812">Transmembrane</keyword>
<keyword evidence="2" id="KW-0813">Transport</keyword>
<comment type="caution">
    <text evidence="13">The sequence shown here is derived from an EMBL/GenBank/DDBJ whole genome shotgun (WGS) entry which is preliminary data.</text>
</comment>
<evidence type="ECO:0000256" key="11">
    <source>
        <dbReference type="SAM" id="SignalP"/>
    </source>
</evidence>
<dbReference type="AlphaFoldDB" id="A0AAW8ENA6"/>
<dbReference type="EMBL" id="JAUSRV010000019">
    <property type="protein sequence ID" value="MDP9974641.1"/>
    <property type="molecule type" value="Genomic_DNA"/>
</dbReference>
<dbReference type="GO" id="GO:0046930">
    <property type="term" value="C:pore complex"/>
    <property type="evidence" value="ECO:0007669"/>
    <property type="project" value="UniProtKB-KW"/>
</dbReference>
<comment type="subcellular location">
    <subcellularLocation>
        <location evidence="1">Cell outer membrane</location>
        <topology evidence="1">Multi-pass membrane protein</topology>
    </subcellularLocation>
</comment>
<dbReference type="Pfam" id="PF13505">
    <property type="entry name" value="OMP_b-brl"/>
    <property type="match status" value="1"/>
</dbReference>
<dbReference type="GO" id="GO:0015288">
    <property type="term" value="F:porin activity"/>
    <property type="evidence" value="ECO:0007669"/>
    <property type="project" value="UniProtKB-KW"/>
</dbReference>
<keyword evidence="9" id="KW-0998">Cell outer membrane</keyword>
<dbReference type="RefSeq" id="WP_307596658.1">
    <property type="nucleotide sequence ID" value="NZ_JAUSRV010000019.1"/>
</dbReference>
<evidence type="ECO:0000313" key="13">
    <source>
        <dbReference type="EMBL" id="MDP9974641.1"/>
    </source>
</evidence>
<evidence type="ECO:0000256" key="6">
    <source>
        <dbReference type="ARBA" id="ARBA00023065"/>
    </source>
</evidence>
<evidence type="ECO:0000256" key="9">
    <source>
        <dbReference type="ARBA" id="ARBA00023237"/>
    </source>
</evidence>
<dbReference type="InterPro" id="IPR011250">
    <property type="entry name" value="OMP/PagP_B-barrel"/>
</dbReference>
<keyword evidence="7" id="KW-0626">Porin</keyword>
<evidence type="ECO:0000256" key="4">
    <source>
        <dbReference type="ARBA" id="ARBA00022692"/>
    </source>
</evidence>
<feature type="signal peptide" evidence="11">
    <location>
        <begin position="1"/>
        <end position="25"/>
    </location>
</feature>
<evidence type="ECO:0000256" key="10">
    <source>
        <dbReference type="PROSITE-ProRule" id="PRU00473"/>
    </source>
</evidence>
<dbReference type="SUPFAM" id="SSF56925">
    <property type="entry name" value="OMPA-like"/>
    <property type="match status" value="1"/>
</dbReference>
<evidence type="ECO:0000256" key="8">
    <source>
        <dbReference type="ARBA" id="ARBA00023136"/>
    </source>
</evidence>
<dbReference type="Proteomes" id="UP001224845">
    <property type="component" value="Unassembled WGS sequence"/>
</dbReference>
<dbReference type="InterPro" id="IPR050330">
    <property type="entry name" value="Bact_OuterMem_StrucFunc"/>
</dbReference>
<dbReference type="InterPro" id="IPR006665">
    <property type="entry name" value="OmpA-like"/>
</dbReference>
<feature type="domain" description="OmpA-like" evidence="12">
    <location>
        <begin position="248"/>
        <end position="376"/>
    </location>
</feature>
<dbReference type="PRINTS" id="PR01021">
    <property type="entry name" value="OMPADOMAIN"/>
</dbReference>
<dbReference type="PANTHER" id="PTHR30329:SF21">
    <property type="entry name" value="LIPOPROTEIN YIAD-RELATED"/>
    <property type="match status" value="1"/>
</dbReference>
<evidence type="ECO:0000259" key="12">
    <source>
        <dbReference type="PROSITE" id="PS51123"/>
    </source>
</evidence>
<evidence type="ECO:0000256" key="3">
    <source>
        <dbReference type="ARBA" id="ARBA00022452"/>
    </source>
</evidence>
<keyword evidence="6" id="KW-0406">Ion transport</keyword>
<keyword evidence="8 10" id="KW-0472">Membrane</keyword>
<dbReference type="Pfam" id="PF00691">
    <property type="entry name" value="OmpA"/>
    <property type="match status" value="1"/>
</dbReference>
<sequence length="377" mass="40419">MTSKRLLRLLGAAVLGSLAGASAMAQDNGYYYGGLSVGKSQARIDDERIRAGLLGAGLGTTSLSLDERGTAFKIFGGYQFNRYFALEGGYFDLGRFGYTATTFPTGTLDGQIKLRGFNLDLVGTLPISERFSVIGRVGAQIAKASDSFNGTGAVHVLNRNPSKRETNYKVGLGLQYEVTPSFLIRGEAERYRVNDAIGNRGDVNVFSVTLVFPFGRTAAPAAQPAQVPYVAPAPIAEASPPVQVVPPPPRRRVSFSADSLFAFDAATLRPEGRDALDRFMKDLSGLRFDAVYIEGHTDRLGSAAYNQKLSMRRAETVRQYFIAQGRFEAAKLVATGKGETAPVTLPGDCRGSAPTPTLIACLQPDRRVVVEVSGATD</sequence>
<reference evidence="13" key="1">
    <citation type="submission" date="2023-07" db="EMBL/GenBank/DDBJ databases">
        <title>Sorghum-associated microbial communities from plants grown in Nebraska, USA.</title>
        <authorList>
            <person name="Schachtman D."/>
        </authorList>
    </citation>
    <scope>NUCLEOTIDE SEQUENCE</scope>
    <source>
        <strain evidence="13">DS3315</strain>
    </source>
</reference>
<name>A0AAW8ENA6_VARPD</name>
<organism evidence="13 14">
    <name type="scientific">Variovorax paradoxus</name>
    <dbReference type="NCBI Taxonomy" id="34073"/>
    <lineage>
        <taxon>Bacteria</taxon>
        <taxon>Pseudomonadati</taxon>
        <taxon>Pseudomonadota</taxon>
        <taxon>Betaproteobacteria</taxon>
        <taxon>Burkholderiales</taxon>
        <taxon>Comamonadaceae</taxon>
        <taxon>Variovorax</taxon>
    </lineage>
</organism>
<gene>
    <name evidence="13" type="ORF">J2W39_005911</name>
</gene>
<evidence type="ECO:0000256" key="2">
    <source>
        <dbReference type="ARBA" id="ARBA00022448"/>
    </source>
</evidence>
<dbReference type="InterPro" id="IPR036737">
    <property type="entry name" value="OmpA-like_sf"/>
</dbReference>
<dbReference type="GO" id="GO:0006811">
    <property type="term" value="P:monoatomic ion transport"/>
    <property type="evidence" value="ECO:0007669"/>
    <property type="project" value="UniProtKB-KW"/>
</dbReference>
<feature type="chain" id="PRO_5043443239" evidence="11">
    <location>
        <begin position="26"/>
        <end position="377"/>
    </location>
</feature>